<evidence type="ECO:0000313" key="4">
    <source>
        <dbReference type="Proteomes" id="UP001595729"/>
    </source>
</evidence>
<evidence type="ECO:0000313" key="3">
    <source>
        <dbReference type="EMBL" id="MFC3682464.1"/>
    </source>
</evidence>
<dbReference type="PANTHER" id="PTHR13947:SF37">
    <property type="entry name" value="LD18367P"/>
    <property type="match status" value="1"/>
</dbReference>
<name>A0ABV7VY56_9BURK</name>
<dbReference type="GO" id="GO:0016746">
    <property type="term" value="F:acyltransferase activity"/>
    <property type="evidence" value="ECO:0007669"/>
    <property type="project" value="UniProtKB-KW"/>
</dbReference>
<comment type="caution">
    <text evidence="3">The sequence shown here is derived from an EMBL/GenBank/DDBJ whole genome shotgun (WGS) entry which is preliminary data.</text>
</comment>
<sequence>MTPVVSEGYEPGCIGRIAQLHASYYAASHGFGVAFEAKVARELSEFCLAYVPERDGIWLARAPEVEGSVILDGSNAHEAGAHLRWFITSDKLRGHGIGRRLLTQALAFADARNYRKTYLWTFEGLGAARHLYESCGFRLVHQSPGSQWGTVVNEQRFEREAPRP</sequence>
<dbReference type="EC" id="2.3.-.-" evidence="3"/>
<dbReference type="Proteomes" id="UP001595729">
    <property type="component" value="Unassembled WGS sequence"/>
</dbReference>
<evidence type="ECO:0000259" key="2">
    <source>
        <dbReference type="PROSITE" id="PS51186"/>
    </source>
</evidence>
<reference evidence="4" key="1">
    <citation type="journal article" date="2019" name="Int. J. Syst. Evol. Microbiol.">
        <title>The Global Catalogue of Microorganisms (GCM) 10K type strain sequencing project: providing services to taxonomists for standard genome sequencing and annotation.</title>
        <authorList>
            <consortium name="The Broad Institute Genomics Platform"/>
            <consortium name="The Broad Institute Genome Sequencing Center for Infectious Disease"/>
            <person name="Wu L."/>
            <person name="Ma J."/>
        </authorList>
    </citation>
    <scope>NUCLEOTIDE SEQUENCE [LARGE SCALE GENOMIC DNA]</scope>
    <source>
        <strain evidence="4">KCTC 42501</strain>
    </source>
</reference>
<protein>
    <submittedName>
        <fullName evidence="3">GNAT family N-acetyltransferase</fullName>
        <ecNumber evidence="3">2.3.-.-</ecNumber>
    </submittedName>
</protein>
<dbReference type="SUPFAM" id="SSF55729">
    <property type="entry name" value="Acyl-CoA N-acyltransferases (Nat)"/>
    <property type="match status" value="1"/>
</dbReference>
<dbReference type="Gene3D" id="3.40.630.30">
    <property type="match status" value="1"/>
</dbReference>
<dbReference type="InterPro" id="IPR000182">
    <property type="entry name" value="GNAT_dom"/>
</dbReference>
<proteinExistence type="predicted"/>
<dbReference type="EMBL" id="JBHRXX010000001">
    <property type="protein sequence ID" value="MFC3682464.1"/>
    <property type="molecule type" value="Genomic_DNA"/>
</dbReference>
<evidence type="ECO:0000256" key="1">
    <source>
        <dbReference type="ARBA" id="ARBA00022679"/>
    </source>
</evidence>
<dbReference type="InterPro" id="IPR016181">
    <property type="entry name" value="Acyl_CoA_acyltransferase"/>
</dbReference>
<accession>A0ABV7VY56</accession>
<dbReference type="InterPro" id="IPR050769">
    <property type="entry name" value="NAT_camello-type"/>
</dbReference>
<dbReference type="PROSITE" id="PS51186">
    <property type="entry name" value="GNAT"/>
    <property type="match status" value="1"/>
</dbReference>
<dbReference type="RefSeq" id="WP_382170434.1">
    <property type="nucleotide sequence ID" value="NZ_JBHRXX010000001.1"/>
</dbReference>
<keyword evidence="1 3" id="KW-0808">Transferase</keyword>
<dbReference type="Pfam" id="PF00583">
    <property type="entry name" value="Acetyltransf_1"/>
    <property type="match status" value="1"/>
</dbReference>
<organism evidence="3 4">
    <name type="scientific">Hydrogenophaga luteola</name>
    <dbReference type="NCBI Taxonomy" id="1591122"/>
    <lineage>
        <taxon>Bacteria</taxon>
        <taxon>Pseudomonadati</taxon>
        <taxon>Pseudomonadota</taxon>
        <taxon>Betaproteobacteria</taxon>
        <taxon>Burkholderiales</taxon>
        <taxon>Comamonadaceae</taxon>
        <taxon>Hydrogenophaga</taxon>
    </lineage>
</organism>
<feature type="domain" description="N-acetyltransferase" evidence="2">
    <location>
        <begin position="4"/>
        <end position="158"/>
    </location>
</feature>
<keyword evidence="4" id="KW-1185">Reference proteome</keyword>
<keyword evidence="3" id="KW-0012">Acyltransferase</keyword>
<gene>
    <name evidence="3" type="ORF">ACFOPI_02595</name>
</gene>
<dbReference type="CDD" id="cd04301">
    <property type="entry name" value="NAT_SF"/>
    <property type="match status" value="1"/>
</dbReference>
<dbReference type="PANTHER" id="PTHR13947">
    <property type="entry name" value="GNAT FAMILY N-ACETYLTRANSFERASE"/>
    <property type="match status" value="1"/>
</dbReference>